<dbReference type="EMBL" id="UINC01002686">
    <property type="protein sequence ID" value="SUZ99271.1"/>
    <property type="molecule type" value="Genomic_DNA"/>
</dbReference>
<gene>
    <name evidence="1" type="ORF">METZ01_LOCUS52125</name>
</gene>
<name>A0A381S7K2_9ZZZZ</name>
<reference evidence="1" key="1">
    <citation type="submission" date="2018-05" db="EMBL/GenBank/DDBJ databases">
        <authorList>
            <person name="Lanie J.A."/>
            <person name="Ng W.-L."/>
            <person name="Kazmierczak K.M."/>
            <person name="Andrzejewski T.M."/>
            <person name="Davidsen T.M."/>
            <person name="Wayne K.J."/>
            <person name="Tettelin H."/>
            <person name="Glass J.I."/>
            <person name="Rusch D."/>
            <person name="Podicherti R."/>
            <person name="Tsui H.-C.T."/>
            <person name="Winkler M.E."/>
        </authorList>
    </citation>
    <scope>NUCLEOTIDE SEQUENCE</scope>
</reference>
<organism evidence="1">
    <name type="scientific">marine metagenome</name>
    <dbReference type="NCBI Taxonomy" id="408172"/>
    <lineage>
        <taxon>unclassified sequences</taxon>
        <taxon>metagenomes</taxon>
        <taxon>ecological metagenomes</taxon>
    </lineage>
</organism>
<dbReference type="AlphaFoldDB" id="A0A381S7K2"/>
<accession>A0A381S7K2</accession>
<protein>
    <recommendedName>
        <fullName evidence="2">Response regulatory domain-containing protein</fullName>
    </recommendedName>
</protein>
<proteinExistence type="predicted"/>
<sequence length="114" mass="12569">MPEILLFVKDFELGSRLSSACVDKGKNVEFSDENTDPDSFPELVKLAVVDMDEAVFSSVGLVSELKRRGLKVIGTMAQINNREQSKLRAAGCDVIIPRSSLIKNMPNLLDELLT</sequence>
<evidence type="ECO:0008006" key="2">
    <source>
        <dbReference type="Google" id="ProtNLM"/>
    </source>
</evidence>
<evidence type="ECO:0000313" key="1">
    <source>
        <dbReference type="EMBL" id="SUZ99271.1"/>
    </source>
</evidence>